<evidence type="ECO:0000259" key="4">
    <source>
        <dbReference type="Pfam" id="PF13407"/>
    </source>
</evidence>
<comment type="similarity">
    <text evidence="2">Belongs to the bacterial solute-binding protein 2 family.</text>
</comment>
<dbReference type="GO" id="GO:0030313">
    <property type="term" value="C:cell envelope"/>
    <property type="evidence" value="ECO:0007669"/>
    <property type="project" value="UniProtKB-SubCell"/>
</dbReference>
<name>A0A5J5HN39_9BACI</name>
<dbReference type="Proteomes" id="UP000326671">
    <property type="component" value="Unassembled WGS sequence"/>
</dbReference>
<comment type="subcellular location">
    <subcellularLocation>
        <location evidence="1">Cell envelope</location>
    </subcellularLocation>
</comment>
<evidence type="ECO:0000313" key="5">
    <source>
        <dbReference type="EMBL" id="KAA9022643.1"/>
    </source>
</evidence>
<gene>
    <name evidence="5" type="ORF">F4V44_15350</name>
</gene>
<organism evidence="5 6">
    <name type="scientific">Niallia endozanthoxylica</name>
    <dbReference type="NCBI Taxonomy" id="2036016"/>
    <lineage>
        <taxon>Bacteria</taxon>
        <taxon>Bacillati</taxon>
        <taxon>Bacillota</taxon>
        <taxon>Bacilli</taxon>
        <taxon>Bacillales</taxon>
        <taxon>Bacillaceae</taxon>
        <taxon>Niallia</taxon>
    </lineage>
</organism>
<proteinExistence type="inferred from homology"/>
<dbReference type="PANTHER" id="PTHR46847:SF1">
    <property type="entry name" value="D-ALLOSE-BINDING PERIPLASMIC PROTEIN-RELATED"/>
    <property type="match status" value="1"/>
</dbReference>
<feature type="domain" description="Periplasmic binding protein" evidence="4">
    <location>
        <begin position="36"/>
        <end position="288"/>
    </location>
</feature>
<accession>A0A5J5HN39</accession>
<dbReference type="CDD" id="cd01536">
    <property type="entry name" value="PBP1_ABC_sugar_binding-like"/>
    <property type="match status" value="1"/>
</dbReference>
<protein>
    <submittedName>
        <fullName evidence="5">Sugar ABC transporter substrate-binding protein</fullName>
    </submittedName>
</protein>
<keyword evidence="6" id="KW-1185">Reference proteome</keyword>
<dbReference type="SUPFAM" id="SSF53822">
    <property type="entry name" value="Periplasmic binding protein-like I"/>
    <property type="match status" value="1"/>
</dbReference>
<dbReference type="EMBL" id="VYKL01000022">
    <property type="protein sequence ID" value="KAA9022643.1"/>
    <property type="molecule type" value="Genomic_DNA"/>
</dbReference>
<sequence>MTVIRKRLLLSLFTLVVLLAGIFVYRQVFKEKPKVIVVVKEEELEFWEIVTAGADKGFEDFGIDGKVLAPKNGLPEEQNKILDSALKENPDLLIVSPLGTGVIPKLEKYVDRNIPVLLMDSNAPWEHKTAYIGTDNRILGEKAGILMASELQPGEKVALIGRRESFAEMDRLIGARKSLEAAGIQIAGEYGDLPLGNKINQEVKKLMADIIKEHPDLKGVITTTDYLALPALDSIYEHGLELPVTGTDGIRDMLKNIKEGKLSISVSQNPYDMGYISIETADKVLRGERIKQNIDSGVDIITKSNAEQRLEFYNNILK</sequence>
<dbReference type="Pfam" id="PF13407">
    <property type="entry name" value="Peripla_BP_4"/>
    <property type="match status" value="1"/>
</dbReference>
<evidence type="ECO:0000256" key="3">
    <source>
        <dbReference type="ARBA" id="ARBA00022729"/>
    </source>
</evidence>
<reference evidence="5 6" key="1">
    <citation type="submission" date="2019-09" db="EMBL/GenBank/DDBJ databases">
        <title>Whole genome sequences of isolates from the Mars Exploration Rovers.</title>
        <authorList>
            <person name="Seuylemezian A."/>
            <person name="Vaishampayan P."/>
        </authorList>
    </citation>
    <scope>NUCLEOTIDE SEQUENCE [LARGE SCALE GENOMIC DNA]</scope>
    <source>
        <strain evidence="5 6">MER_TA_151</strain>
    </source>
</reference>
<dbReference type="AlphaFoldDB" id="A0A5J5HN39"/>
<comment type="caution">
    <text evidence="5">The sequence shown here is derived from an EMBL/GenBank/DDBJ whole genome shotgun (WGS) entry which is preliminary data.</text>
</comment>
<dbReference type="OrthoDB" id="6196975at2"/>
<dbReference type="GO" id="GO:0030246">
    <property type="term" value="F:carbohydrate binding"/>
    <property type="evidence" value="ECO:0007669"/>
    <property type="project" value="UniProtKB-ARBA"/>
</dbReference>
<dbReference type="RefSeq" id="WP_150440894.1">
    <property type="nucleotide sequence ID" value="NZ_VYKL01000022.1"/>
</dbReference>
<dbReference type="Gene3D" id="3.40.50.2300">
    <property type="match status" value="2"/>
</dbReference>
<dbReference type="InterPro" id="IPR025997">
    <property type="entry name" value="SBP_2_dom"/>
</dbReference>
<evidence type="ECO:0000313" key="6">
    <source>
        <dbReference type="Proteomes" id="UP000326671"/>
    </source>
</evidence>
<dbReference type="InterPro" id="IPR028082">
    <property type="entry name" value="Peripla_BP_I"/>
</dbReference>
<evidence type="ECO:0000256" key="2">
    <source>
        <dbReference type="ARBA" id="ARBA00007639"/>
    </source>
</evidence>
<dbReference type="PANTHER" id="PTHR46847">
    <property type="entry name" value="D-ALLOSE-BINDING PERIPLASMIC PROTEIN-RELATED"/>
    <property type="match status" value="1"/>
</dbReference>
<keyword evidence="3" id="KW-0732">Signal</keyword>
<evidence type="ECO:0000256" key="1">
    <source>
        <dbReference type="ARBA" id="ARBA00004196"/>
    </source>
</evidence>